<sequence>MKIYHTVENFFCNIFFKYGVFISKHPLSAIGFAVLLNGLLGLQIMWIKSDSNLEKLYTPTNSRASQDRSDMKRFFTDGSGSNFYLQHLRDLGHYCSVILASNDNIFNQSNLPYFQNISHFIRHIEIKDKNGIPLAYEDICARRNSKCIVDGDIFLTDFFWTTLSEFNVTFPLFRDLNGTETDLETITGGALVKGETLQRARAIKLIFYLRQDSEYFLDISREWELKFITEMKSVERHNGIDVAYANSDSLNQELDSNTDNDVAYFSLTFTLMITYASFVTAGGNCLTQRGHLGRAGVIATGLAILGAFGICAGAGIEYVNIVGVMPFLIVGIGVDDMFVLLSGLASAPLDLSISQRIGHTMKTSGIAITITSLTDIVAFSIGNLSVFMSVRHFCIYTGIAVVLCYVNQMTFFVGCMTLHERRVKSKRHCLTCIKITDDEDLGKTSTIKSKLCGGTLPKTRKEMLSIFEKIPELIFPKLISFPPVTIFIVICFFCYVGFAAYGVSNLQQGLVLTNLVSDNSYYYKYSSYEFDLFTTRFFVSFVTENKETYSSRTTYDKHIRLKQTILSNPKTDLAIDWYESYINSRFLNNKSEEEFCRNLNNVFLQSYEVFSNDIVFDKNFSEVMYSRFHVLTKDIKESKDQGIFMNEMRDIAKEFSVVAYSPAFIFFEQYVAVLPNTLQTVGIAIGAIFLVTVIFIPHPIMILLVTLSMASILFGVFGFMYLWDLSLSSITMIHLIMSVGFSVDFSAHFCHAYMSSNELDRGAYVNVAFQKAGGPIFNGAVSSIVGIIMLVFSKSFVFRSFFKVMLLVIIFGFVHALLFLPVALLLIGPKPNKQKEDKVVNEVGKVNNGFHL</sequence>
<feature type="transmembrane region" description="Helical" evidence="2">
    <location>
        <begin position="322"/>
        <end position="345"/>
    </location>
</feature>
<keyword evidence="2" id="KW-1133">Transmembrane helix</keyword>
<dbReference type="AlphaFoldDB" id="A0AA89BYZ1"/>
<gene>
    <name evidence="4" type="ORF">FSP39_007097</name>
</gene>
<dbReference type="InterPro" id="IPR051697">
    <property type="entry name" value="Patched_domain-protein"/>
</dbReference>
<dbReference type="EMBL" id="VSWD01000006">
    <property type="protein sequence ID" value="KAK3099620.1"/>
    <property type="molecule type" value="Genomic_DNA"/>
</dbReference>
<dbReference type="InterPro" id="IPR001036">
    <property type="entry name" value="Acrflvin-R"/>
</dbReference>
<reference evidence="4" key="1">
    <citation type="submission" date="2019-08" db="EMBL/GenBank/DDBJ databases">
        <title>The improved chromosome-level genome for the pearl oyster Pinctada fucata martensii using PacBio sequencing and Hi-C.</title>
        <authorList>
            <person name="Zheng Z."/>
        </authorList>
    </citation>
    <scope>NUCLEOTIDE SEQUENCE</scope>
    <source>
        <strain evidence="4">ZZ-2019</strain>
        <tissue evidence="4">Adductor muscle</tissue>
    </source>
</reference>
<evidence type="ECO:0000256" key="2">
    <source>
        <dbReference type="SAM" id="Phobius"/>
    </source>
</evidence>
<feature type="transmembrane region" description="Helical" evidence="2">
    <location>
        <begin position="804"/>
        <end position="828"/>
    </location>
</feature>
<feature type="transmembrane region" description="Helical" evidence="2">
    <location>
        <begin position="262"/>
        <end position="283"/>
    </location>
</feature>
<feature type="transmembrane region" description="Helical" evidence="2">
    <location>
        <begin position="395"/>
        <end position="418"/>
    </location>
</feature>
<keyword evidence="2" id="KW-0472">Membrane</keyword>
<keyword evidence="2" id="KW-0812">Transmembrane</keyword>
<dbReference type="PROSITE" id="PS50156">
    <property type="entry name" value="SSD"/>
    <property type="match status" value="1"/>
</dbReference>
<evidence type="ECO:0000259" key="3">
    <source>
        <dbReference type="PROSITE" id="PS50156"/>
    </source>
</evidence>
<evidence type="ECO:0000256" key="1">
    <source>
        <dbReference type="ARBA" id="ARBA00005585"/>
    </source>
</evidence>
<dbReference type="GO" id="GO:0022857">
    <property type="term" value="F:transmembrane transporter activity"/>
    <property type="evidence" value="ECO:0007669"/>
    <property type="project" value="InterPro"/>
</dbReference>
<feature type="transmembrane region" description="Helical" evidence="2">
    <location>
        <begin position="775"/>
        <end position="792"/>
    </location>
</feature>
<dbReference type="GO" id="GO:0016020">
    <property type="term" value="C:membrane"/>
    <property type="evidence" value="ECO:0007669"/>
    <property type="project" value="InterPro"/>
</dbReference>
<organism evidence="4 5">
    <name type="scientific">Pinctada imbricata</name>
    <name type="common">Atlantic pearl-oyster</name>
    <name type="synonym">Pinctada martensii</name>
    <dbReference type="NCBI Taxonomy" id="66713"/>
    <lineage>
        <taxon>Eukaryota</taxon>
        <taxon>Metazoa</taxon>
        <taxon>Spiralia</taxon>
        <taxon>Lophotrochozoa</taxon>
        <taxon>Mollusca</taxon>
        <taxon>Bivalvia</taxon>
        <taxon>Autobranchia</taxon>
        <taxon>Pteriomorphia</taxon>
        <taxon>Pterioida</taxon>
        <taxon>Pterioidea</taxon>
        <taxon>Pteriidae</taxon>
        <taxon>Pinctada</taxon>
    </lineage>
</organism>
<proteinExistence type="inferred from homology"/>
<dbReference type="Gene3D" id="1.20.1640.10">
    <property type="entry name" value="Multidrug efflux transporter AcrB transmembrane domain"/>
    <property type="match status" value="2"/>
</dbReference>
<feature type="transmembrane region" description="Helical" evidence="2">
    <location>
        <begin position="27"/>
        <end position="47"/>
    </location>
</feature>
<feature type="transmembrane region" description="Helical" evidence="2">
    <location>
        <begin position="295"/>
        <end position="316"/>
    </location>
</feature>
<feature type="transmembrane region" description="Helical" evidence="2">
    <location>
        <begin position="478"/>
        <end position="501"/>
    </location>
</feature>
<name>A0AA89BYZ1_PINIB</name>
<comment type="similarity">
    <text evidence="1">Belongs to the patched family.</text>
</comment>
<feature type="transmembrane region" description="Helical" evidence="2">
    <location>
        <begin position="655"/>
        <end position="672"/>
    </location>
</feature>
<accession>A0AA89BYZ1</accession>
<dbReference type="SUPFAM" id="SSF82866">
    <property type="entry name" value="Multidrug efflux transporter AcrB transmembrane domain"/>
    <property type="match status" value="2"/>
</dbReference>
<dbReference type="Pfam" id="PF12349">
    <property type="entry name" value="Sterol-sensing"/>
    <property type="match status" value="1"/>
</dbReference>
<dbReference type="PANTHER" id="PTHR10796">
    <property type="entry name" value="PATCHED-RELATED"/>
    <property type="match status" value="1"/>
</dbReference>
<feature type="transmembrane region" description="Helical" evidence="2">
    <location>
        <begin position="703"/>
        <end position="723"/>
    </location>
</feature>
<feature type="domain" description="SSD" evidence="3">
    <location>
        <begin position="261"/>
        <end position="418"/>
    </location>
</feature>
<dbReference type="PRINTS" id="PR00702">
    <property type="entry name" value="ACRIFLAVINRP"/>
</dbReference>
<feature type="transmembrane region" description="Helical" evidence="2">
    <location>
        <begin position="366"/>
        <end position="389"/>
    </location>
</feature>
<evidence type="ECO:0000313" key="5">
    <source>
        <dbReference type="Proteomes" id="UP001186944"/>
    </source>
</evidence>
<dbReference type="InterPro" id="IPR000731">
    <property type="entry name" value="SSD"/>
</dbReference>
<feature type="transmembrane region" description="Helical" evidence="2">
    <location>
        <begin position="678"/>
        <end position="696"/>
    </location>
</feature>
<protein>
    <recommendedName>
        <fullName evidence="3">SSD domain-containing protein</fullName>
    </recommendedName>
</protein>
<keyword evidence="5" id="KW-1185">Reference proteome</keyword>
<evidence type="ECO:0000313" key="4">
    <source>
        <dbReference type="EMBL" id="KAK3099620.1"/>
    </source>
</evidence>
<comment type="caution">
    <text evidence="4">The sequence shown here is derived from an EMBL/GenBank/DDBJ whole genome shotgun (WGS) entry which is preliminary data.</text>
</comment>
<dbReference type="InterPro" id="IPR053958">
    <property type="entry name" value="HMGCR/SNAP/NPC1-like_SSD"/>
</dbReference>
<dbReference type="PANTHER" id="PTHR10796:SF92">
    <property type="entry name" value="PATCHED-RELATED, ISOFORM A"/>
    <property type="match status" value="1"/>
</dbReference>
<dbReference type="Proteomes" id="UP001186944">
    <property type="component" value="Unassembled WGS sequence"/>
</dbReference>